<comment type="caution">
    <text evidence="2">The sequence shown here is derived from an EMBL/GenBank/DDBJ whole genome shotgun (WGS) entry which is preliminary data.</text>
</comment>
<gene>
    <name evidence="2" type="ORF">AMECASPLE_000983</name>
</gene>
<keyword evidence="3" id="KW-1185">Reference proteome</keyword>
<evidence type="ECO:0000256" key="1">
    <source>
        <dbReference type="SAM" id="MobiDB-lite"/>
    </source>
</evidence>
<dbReference type="EMBL" id="JAHRIP010009434">
    <property type="protein sequence ID" value="MEQ2282462.1"/>
    <property type="molecule type" value="Genomic_DNA"/>
</dbReference>
<feature type="region of interest" description="Disordered" evidence="1">
    <location>
        <begin position="141"/>
        <end position="160"/>
    </location>
</feature>
<evidence type="ECO:0000313" key="2">
    <source>
        <dbReference type="EMBL" id="MEQ2282462.1"/>
    </source>
</evidence>
<sequence length="184" mass="21008">MTSCPVLTSRQHQAHLKSSWELEEFQDEPHPDLGGVVLTPILKGQNPITFRGVLALKKLILMVELPPQLCTWLFRGLLITHLLDSGEEKKPYNMMLPPPCLTVVMLHSPHSARPGQEHSWPDLVEPVDRRMERSPPRARFLRKHAQSCPNSSTSDEGQNSQKIGEQIMKHMWKISWRGLLFPSL</sequence>
<dbReference type="Proteomes" id="UP001469553">
    <property type="component" value="Unassembled WGS sequence"/>
</dbReference>
<feature type="compositionally biased region" description="Polar residues" evidence="1">
    <location>
        <begin position="147"/>
        <end position="160"/>
    </location>
</feature>
<proteinExistence type="predicted"/>
<organism evidence="2 3">
    <name type="scientific">Ameca splendens</name>
    <dbReference type="NCBI Taxonomy" id="208324"/>
    <lineage>
        <taxon>Eukaryota</taxon>
        <taxon>Metazoa</taxon>
        <taxon>Chordata</taxon>
        <taxon>Craniata</taxon>
        <taxon>Vertebrata</taxon>
        <taxon>Euteleostomi</taxon>
        <taxon>Actinopterygii</taxon>
        <taxon>Neopterygii</taxon>
        <taxon>Teleostei</taxon>
        <taxon>Neoteleostei</taxon>
        <taxon>Acanthomorphata</taxon>
        <taxon>Ovalentaria</taxon>
        <taxon>Atherinomorphae</taxon>
        <taxon>Cyprinodontiformes</taxon>
        <taxon>Goodeidae</taxon>
        <taxon>Ameca</taxon>
    </lineage>
</organism>
<accession>A0ABV0XLX8</accession>
<evidence type="ECO:0000313" key="3">
    <source>
        <dbReference type="Proteomes" id="UP001469553"/>
    </source>
</evidence>
<name>A0ABV0XLX8_9TELE</name>
<reference evidence="2 3" key="1">
    <citation type="submission" date="2021-06" db="EMBL/GenBank/DDBJ databases">
        <authorList>
            <person name="Palmer J.M."/>
        </authorList>
    </citation>
    <scope>NUCLEOTIDE SEQUENCE [LARGE SCALE GENOMIC DNA]</scope>
    <source>
        <strain evidence="2 3">AS_MEX2019</strain>
        <tissue evidence="2">Muscle</tissue>
    </source>
</reference>
<protein>
    <submittedName>
        <fullName evidence="2">Uncharacterized protein</fullName>
    </submittedName>
</protein>